<evidence type="ECO:0000313" key="1">
    <source>
        <dbReference type="EMBL" id="GBP40626.1"/>
    </source>
</evidence>
<name>A0A4C1VND4_EUMVA</name>
<accession>A0A4C1VND4</accession>
<sequence length="128" mass="14523">MVRQKLCTPPGPRAPTISKYMKDASERFFDVSSSRPNSLLVSAVTYEPPPPHHICRRPRSVLLDPPDDLTVEVINLVRSPRLPESPLKLQSVLQTSRDLLCRGARLNGTHRAVTRRRHHYAEMAAFDM</sequence>
<reference evidence="1 2" key="1">
    <citation type="journal article" date="2019" name="Commun. Biol.">
        <title>The bagworm genome reveals a unique fibroin gene that provides high tensile strength.</title>
        <authorList>
            <person name="Kono N."/>
            <person name="Nakamura H."/>
            <person name="Ohtoshi R."/>
            <person name="Tomita M."/>
            <person name="Numata K."/>
            <person name="Arakawa K."/>
        </authorList>
    </citation>
    <scope>NUCLEOTIDE SEQUENCE [LARGE SCALE GENOMIC DNA]</scope>
</reference>
<keyword evidence="2" id="KW-1185">Reference proteome</keyword>
<proteinExistence type="predicted"/>
<protein>
    <submittedName>
        <fullName evidence="1">Uncharacterized protein</fullName>
    </submittedName>
</protein>
<dbReference type="Proteomes" id="UP000299102">
    <property type="component" value="Unassembled WGS sequence"/>
</dbReference>
<comment type="caution">
    <text evidence="1">The sequence shown here is derived from an EMBL/GenBank/DDBJ whole genome shotgun (WGS) entry which is preliminary data.</text>
</comment>
<dbReference type="EMBL" id="BGZK01000384">
    <property type="protein sequence ID" value="GBP40626.1"/>
    <property type="molecule type" value="Genomic_DNA"/>
</dbReference>
<dbReference type="AlphaFoldDB" id="A0A4C1VND4"/>
<organism evidence="1 2">
    <name type="scientific">Eumeta variegata</name>
    <name type="common">Bagworm moth</name>
    <name type="synonym">Eumeta japonica</name>
    <dbReference type="NCBI Taxonomy" id="151549"/>
    <lineage>
        <taxon>Eukaryota</taxon>
        <taxon>Metazoa</taxon>
        <taxon>Ecdysozoa</taxon>
        <taxon>Arthropoda</taxon>
        <taxon>Hexapoda</taxon>
        <taxon>Insecta</taxon>
        <taxon>Pterygota</taxon>
        <taxon>Neoptera</taxon>
        <taxon>Endopterygota</taxon>
        <taxon>Lepidoptera</taxon>
        <taxon>Glossata</taxon>
        <taxon>Ditrysia</taxon>
        <taxon>Tineoidea</taxon>
        <taxon>Psychidae</taxon>
        <taxon>Oiketicinae</taxon>
        <taxon>Eumeta</taxon>
    </lineage>
</organism>
<gene>
    <name evidence="1" type="ORF">EVAR_41706_1</name>
</gene>
<evidence type="ECO:0000313" key="2">
    <source>
        <dbReference type="Proteomes" id="UP000299102"/>
    </source>
</evidence>
<dbReference type="OrthoDB" id="10050074at2759"/>